<dbReference type="EMBL" id="JAUJQS010000004">
    <property type="protein sequence ID" value="MDN7564344.1"/>
    <property type="molecule type" value="Genomic_DNA"/>
</dbReference>
<comment type="caution">
    <text evidence="1">The sequence shown here is derived from an EMBL/GenBank/DDBJ whole genome shotgun (WGS) entry which is preliminary data.</text>
</comment>
<dbReference type="NCBIfam" id="TIGR04387">
    <property type="entry name" value="capsid_maj_N4"/>
    <property type="match status" value="1"/>
</dbReference>
<evidence type="ECO:0000313" key="2">
    <source>
        <dbReference type="Proteomes" id="UP001172109"/>
    </source>
</evidence>
<organism evidence="1 2">
    <name type="scientific">Burkholderia contaminans</name>
    <dbReference type="NCBI Taxonomy" id="488447"/>
    <lineage>
        <taxon>Bacteria</taxon>
        <taxon>Pseudomonadati</taxon>
        <taxon>Pseudomonadota</taxon>
        <taxon>Betaproteobacteria</taxon>
        <taxon>Burkholderiales</taxon>
        <taxon>Burkholderiaceae</taxon>
        <taxon>Burkholderia</taxon>
        <taxon>Burkholderia cepacia complex</taxon>
    </lineage>
</organism>
<reference evidence="1" key="1">
    <citation type="submission" date="2023-07" db="EMBL/GenBank/DDBJ databases">
        <title>A collection of bacterial strains from the Burkholderia cepacia Research Laboratory and Repository.</title>
        <authorList>
            <person name="Lipuma J."/>
            <person name="Spilker T."/>
            <person name="Caverly L."/>
        </authorList>
    </citation>
    <scope>NUCLEOTIDE SEQUENCE</scope>
    <source>
        <strain evidence="1">AU44979</strain>
    </source>
</reference>
<protein>
    <submittedName>
        <fullName evidence="1">N4-gp56 family major capsid protein</fullName>
    </submittedName>
</protein>
<dbReference type="RefSeq" id="WP_105818595.1">
    <property type="nucleotide sequence ID" value="NZ_CADEUY010000005.1"/>
</dbReference>
<dbReference type="AlphaFoldDB" id="A0AAP4VGX9"/>
<gene>
    <name evidence="1" type="ORF">QZM56_07510</name>
</gene>
<name>A0AAP4VGX9_9BURK</name>
<sequence length="471" mass="50612">MLTKILALLTGLMFPGITNQSTSFTSDVEAYIQEEVEPLARRQLVAYQFGKPLKLDTNRGTTYTASRYQRLPLPYAPLQEGVAPPGEAMTLQQVSATAQQWGDRVIITDVANLTIKHPLFQQACELVSIQMPETLERNTLNTLLSAPQVNYAGGVANRAALTATNVMSPHESNRLFASMSAYGVPRFNGDEREDMMIEAGAYRDPSQTPRVKQHYVALISPFSAQDMRENASVQQAWAYSDVNRLYNNELGDFGGIRFCETNMMPYWTGAAAINGTASTSGGQLSTGTYYIQVTAAPALTSVEQTIYQVSSSISVTGPTGSISVTLPSFPNYVFNVYIGTTANPANLATAIGNGVPVTGVLAGQATQLQPNQTVTLTGIGVTQTPPAAPATGVSVFPVLFIGNHSYGQVLLENPEFHYLTGADKSDPLNQTRVVSWKVFYGSILLNTAFLARVECGSAFAPGYQGGTVTTP</sequence>
<evidence type="ECO:0000313" key="1">
    <source>
        <dbReference type="EMBL" id="MDN7564344.1"/>
    </source>
</evidence>
<proteinExistence type="predicted"/>
<accession>A0AAP4VGX9</accession>
<dbReference type="Proteomes" id="UP001172109">
    <property type="component" value="Unassembled WGS sequence"/>
</dbReference>